<feature type="region of interest" description="Disordered" evidence="10">
    <location>
        <begin position="551"/>
        <end position="571"/>
    </location>
</feature>
<dbReference type="InterPro" id="IPR041966">
    <property type="entry name" value="LOTUS-like"/>
</dbReference>
<reference evidence="12" key="1">
    <citation type="submission" date="2020-11" db="EMBL/GenBank/DDBJ databases">
        <authorList>
            <person name="Tran Van P."/>
        </authorList>
    </citation>
    <scope>NUCLEOTIDE SEQUENCE</scope>
</reference>
<evidence type="ECO:0000259" key="11">
    <source>
        <dbReference type="PROSITE" id="PS51644"/>
    </source>
</evidence>
<proteinExistence type="inferred from homology"/>
<evidence type="ECO:0000256" key="2">
    <source>
        <dbReference type="ARBA" id="ARBA00008317"/>
    </source>
</evidence>
<keyword evidence="9" id="KW-0472">Membrane</keyword>
<comment type="subcellular location">
    <subcellularLocation>
        <location evidence="1">Mitochondrion inner membrane</location>
        <topology evidence="1">Peripheral membrane protein</topology>
        <orientation evidence="1">Matrix side</orientation>
    </subcellularLocation>
</comment>
<feature type="domain" description="HTH OST-type" evidence="11">
    <location>
        <begin position="1528"/>
        <end position="1601"/>
    </location>
</feature>
<dbReference type="GO" id="GO:0005743">
    <property type="term" value="C:mitochondrial inner membrane"/>
    <property type="evidence" value="ECO:0007669"/>
    <property type="project" value="UniProtKB-SubCell"/>
</dbReference>
<gene>
    <name evidence="12" type="ORF">NMOB1V02_LOCUS6554</name>
</gene>
<dbReference type="CDD" id="cd08824">
    <property type="entry name" value="LOTUS"/>
    <property type="match status" value="1"/>
</dbReference>
<organism evidence="12">
    <name type="scientific">Notodromas monacha</name>
    <dbReference type="NCBI Taxonomy" id="399045"/>
    <lineage>
        <taxon>Eukaryota</taxon>
        <taxon>Metazoa</taxon>
        <taxon>Ecdysozoa</taxon>
        <taxon>Arthropoda</taxon>
        <taxon>Crustacea</taxon>
        <taxon>Oligostraca</taxon>
        <taxon>Ostracoda</taxon>
        <taxon>Podocopa</taxon>
        <taxon>Podocopida</taxon>
        <taxon>Cypridocopina</taxon>
        <taxon>Cypridoidea</taxon>
        <taxon>Cyprididae</taxon>
        <taxon>Notodromas</taxon>
    </lineage>
</organism>
<name>A0A7R9BRJ4_9CRUS</name>
<evidence type="ECO:0000256" key="10">
    <source>
        <dbReference type="SAM" id="MobiDB-lite"/>
    </source>
</evidence>
<dbReference type="Proteomes" id="UP000678499">
    <property type="component" value="Unassembled WGS sequence"/>
</dbReference>
<dbReference type="Pfam" id="PF10249">
    <property type="entry name" value="NDUFB10"/>
    <property type="match status" value="1"/>
</dbReference>
<dbReference type="GO" id="GO:0004540">
    <property type="term" value="F:RNA nuclease activity"/>
    <property type="evidence" value="ECO:0007669"/>
    <property type="project" value="InterPro"/>
</dbReference>
<dbReference type="OrthoDB" id="549353at2759"/>
<dbReference type="Gene3D" id="3.30.70.330">
    <property type="match status" value="2"/>
</dbReference>
<evidence type="ECO:0000256" key="9">
    <source>
        <dbReference type="ARBA" id="ARBA00023136"/>
    </source>
</evidence>
<keyword evidence="13" id="KW-1185">Reference proteome</keyword>
<sequence length="1741" mass="195244">MGNDHHGDEPSFDFKEYPRIERGVLLKCLDGLATVVTGPVKYVRENIVKPNQKENHWYHRRFRRVPTIDQCYTDDSICIYEANEQFYRDRSVESNILKILRDRMNECVYMNPHNQETACAKVTEDYKVSENNYFIKYGDLGYGGDAIAALAKQKHRIVWERRHGPVGQGRKEDRVDAESPLVASATAALPDVTMTSRVQSKLDFDSTRKLSFDEEHFKNAGLFDVQSSCNDVLKMETCHGVGVCCKQIPSELPGKPIGIFWDIENVQVPKGKCALRVVQAIRDHVMIGYREAEFMCVCDINKELPRIVQQLNDACVNVVHVPAISKNAADDKLRMSMRRFVDYHQYGSLKSTPRIVLISRDVNFAPDLSDFRHRRGIETVLISDPPVSLPLTLAVNEHFSFSDIVTKVPTQFFQLNDESQLTKVLVRGLAVNRSPDVIQQKLRWLSNNCGGRVEFVYKEVAVLNFRTNIAAERACKRIDGCRIFGNVIRASIFGSERDTNIDLPTVSPLGEADEIVLPCPAEESQPVVDLILADRIPDSSKSTDQDILTADQAGRSSLPTPIPPATEDAFPTIGYVRPSPPLINLEIDDGTMTSSQCSVDVSAPTGVRILKAIETNEFWQEKNSFGMDEFPQLSTEARPGKSVTKVCTLNGHADWLKAQLSGKDSPKSEKDLCRLSDDADGSNCESSESVPIDSGGDSAEKTPSPDLSSPEPDVQPVPSLLPHADTDDVNEGVRKLHFTTPKKFTPVVPSPVHTQCNNLYSPNGSYGRVEYSRSSSLCESDKERRCGLTRSKSSPDDKNPFWLIITNLESGRDAHYLRSILLAALREHVEVCHLTMHHHGYGSFSATVRLKSVQDQQLVISNLQRKKVGNKRILISHPNQREAPPLEVLRAQVMALLQDVPGGRLPLFKFRELFENRFNGGTVSIADLNHMADFVCVEEDHLTGRIVRLVRPKEFPSPGRINSGREIQLSKHYLNGMNRKFASNDLTEKSVLKDWDLSGGLVLPQTAFCLRHTPPGFCRNDSSVGWAEKATTLPPLPNVNISLKVLGPRVHSLLGTHDGVLPLASLPLCYEDQFGVSIQAGSAVGVHLEHLVTCIQGIQLINLPGGYKHLKWQENGGVPEAAKQNLIEVPRPVALDLNGTLNSEALQTQMYKFSREIVDLLRTVPRCMLLFNKFIPAYHHHFGRQCRVSEYGFTKLIDLFVALPHVVQIIGEGLRRVVTLTHAAQVRRFLSELLRIVKAQPNMQLPLSEFADQFFKLNHKAFDVFDYGVCCVADLLTDLPESVIQIDVRDDDTMISIPRREQTPVEMERTKQFAFEVQELLKNLPHCRMSFNKFIPAYHHLFGKQCRVANYGFSKLIELFEAIPHMVEASSLVIDQPEEDLLAQVGERTIRLVEQERLKVLGEQILQLVKMTKGRGFLLADIPDGFADNFGYILDPVDYGAGSVDEIVESRDGPIVISIDRGPLHQLGLRVRSILLREPDCEMQISAFTEKYQNLFDVPCSVELIRRDLFDIVEVLGDATNGTIELTPLQKFGRNVQALIRENQGRILISNFERLYAKKFGSSCSPSSYGHASLSSLLHAIPEYVFFKGRGQCRCICLNRELLESPRRVSNGSDSSTGSNNGAENGYRSRNGKVLNKAYRRACTDAISDDSRPVTRRLNFPQMVFSQSPRKNDGHYAAAEVTSMNFESIKIWKKNWDGSRVLEETIRTEGERGWYLELPACPAPVTPPDPNELPDPSKVWA</sequence>
<dbReference type="Pfam" id="PF12872">
    <property type="entry name" value="OST-HTH"/>
    <property type="match status" value="4"/>
</dbReference>
<dbReference type="EMBL" id="OA883428">
    <property type="protein sequence ID" value="CAD7278858.1"/>
    <property type="molecule type" value="Genomic_DNA"/>
</dbReference>
<dbReference type="InterPro" id="IPR045602">
    <property type="entry name" value="MARF1_LOTUS"/>
</dbReference>
<protein>
    <recommendedName>
        <fullName evidence="3">NADH dehydrogenase [ubiquinone] 1 beta subcomplex subunit 10</fullName>
    </recommendedName>
</protein>
<accession>A0A7R9BRJ4</accession>
<evidence type="ECO:0000256" key="8">
    <source>
        <dbReference type="ARBA" id="ARBA00023128"/>
    </source>
</evidence>
<dbReference type="InterPro" id="IPR039993">
    <property type="entry name" value="NDUFB10"/>
</dbReference>
<feature type="compositionally biased region" description="Pro residues" evidence="10">
    <location>
        <begin position="1721"/>
        <end position="1733"/>
    </location>
</feature>
<dbReference type="PANTHER" id="PTHR13094">
    <property type="entry name" value="NADH-UBIQUINONE OXIDOREDUCTASE PDSW SUBUNIT"/>
    <property type="match status" value="1"/>
</dbReference>
<dbReference type="Pfam" id="PF01936">
    <property type="entry name" value="NYN"/>
    <property type="match status" value="1"/>
</dbReference>
<dbReference type="GO" id="GO:0045271">
    <property type="term" value="C:respiratory chain complex I"/>
    <property type="evidence" value="ECO:0007669"/>
    <property type="project" value="UniProtKB-ARBA"/>
</dbReference>
<dbReference type="InterPro" id="IPR012677">
    <property type="entry name" value="Nucleotide-bd_a/b_plait_sf"/>
</dbReference>
<dbReference type="Pfam" id="PF19687">
    <property type="entry name" value="MARF1_LOTUS"/>
    <property type="match status" value="2"/>
</dbReference>
<evidence type="ECO:0000256" key="6">
    <source>
        <dbReference type="ARBA" id="ARBA00022792"/>
    </source>
</evidence>
<keyword evidence="8" id="KW-0496">Mitochondrion</keyword>
<feature type="region of interest" description="Disordered" evidence="10">
    <location>
        <begin position="660"/>
        <end position="727"/>
    </location>
</feature>
<dbReference type="PROSITE" id="PS51644">
    <property type="entry name" value="HTH_OST"/>
    <property type="match status" value="4"/>
</dbReference>
<feature type="domain" description="HTH OST-type" evidence="11">
    <location>
        <begin position="1309"/>
        <end position="1394"/>
    </location>
</feature>
<feature type="domain" description="HTH OST-type" evidence="11">
    <location>
        <begin position="1149"/>
        <end position="1224"/>
    </location>
</feature>
<keyword evidence="6" id="KW-0999">Mitochondrion inner membrane</keyword>
<dbReference type="InterPro" id="IPR019377">
    <property type="entry name" value="NADH_UbQ_OxRdtase_su10"/>
</dbReference>
<dbReference type="InterPro" id="IPR025605">
    <property type="entry name" value="OST-HTH/LOTUS_dom"/>
</dbReference>
<comment type="similarity">
    <text evidence="2">Belongs to the complex I NDUFB10 subunit family.</text>
</comment>
<dbReference type="PANTHER" id="PTHR13094:SF1">
    <property type="entry name" value="NADH DEHYDROGENASE [UBIQUINONE] 1 BETA SUBCOMPLEX SUBUNIT 10"/>
    <property type="match status" value="1"/>
</dbReference>
<evidence type="ECO:0000256" key="4">
    <source>
        <dbReference type="ARBA" id="ARBA00022448"/>
    </source>
</evidence>
<feature type="compositionally biased region" description="Low complexity" evidence="10">
    <location>
        <begin position="1610"/>
        <end position="1622"/>
    </location>
</feature>
<dbReference type="InterPro" id="IPR021139">
    <property type="entry name" value="NYN"/>
</dbReference>
<feature type="region of interest" description="Disordered" evidence="10">
    <location>
        <begin position="1607"/>
        <end position="1630"/>
    </location>
</feature>
<dbReference type="EMBL" id="CAJPEX010001391">
    <property type="protein sequence ID" value="CAG0919010.1"/>
    <property type="molecule type" value="Genomic_DNA"/>
</dbReference>
<feature type="region of interest" description="Disordered" evidence="10">
    <location>
        <begin position="1721"/>
        <end position="1741"/>
    </location>
</feature>
<evidence type="ECO:0000256" key="3">
    <source>
        <dbReference type="ARBA" id="ARBA00014109"/>
    </source>
</evidence>
<evidence type="ECO:0000256" key="5">
    <source>
        <dbReference type="ARBA" id="ARBA00022660"/>
    </source>
</evidence>
<evidence type="ECO:0000256" key="7">
    <source>
        <dbReference type="ARBA" id="ARBA00022982"/>
    </source>
</evidence>
<keyword evidence="4" id="KW-0813">Transport</keyword>
<dbReference type="CDD" id="cd10910">
    <property type="entry name" value="PIN_limkain_b1_N_like"/>
    <property type="match status" value="1"/>
</dbReference>
<dbReference type="Pfam" id="PF11608">
    <property type="entry name" value="RRM_MARF1"/>
    <property type="match status" value="1"/>
</dbReference>
<feature type="domain" description="HTH OST-type" evidence="11">
    <location>
        <begin position="1225"/>
        <end position="1300"/>
    </location>
</feature>
<dbReference type="Gene3D" id="3.30.420.610">
    <property type="entry name" value="LOTUS domain-like"/>
    <property type="match status" value="3"/>
</dbReference>
<evidence type="ECO:0000313" key="12">
    <source>
        <dbReference type="EMBL" id="CAD7278858.1"/>
    </source>
</evidence>
<keyword evidence="5" id="KW-0679">Respiratory chain</keyword>
<feature type="compositionally biased region" description="Basic and acidic residues" evidence="10">
    <location>
        <begin position="664"/>
        <end position="677"/>
    </location>
</feature>
<evidence type="ECO:0000256" key="1">
    <source>
        <dbReference type="ARBA" id="ARBA00004443"/>
    </source>
</evidence>
<dbReference type="InterPro" id="IPR034189">
    <property type="entry name" value="MARF1_RRM1"/>
</dbReference>
<keyword evidence="7" id="KW-0249">Electron transport</keyword>
<evidence type="ECO:0000313" key="13">
    <source>
        <dbReference type="Proteomes" id="UP000678499"/>
    </source>
</evidence>